<evidence type="ECO:0000313" key="5">
    <source>
        <dbReference type="Proteomes" id="UP000562045"/>
    </source>
</evidence>
<dbReference type="GO" id="GO:0043024">
    <property type="term" value="F:ribosomal small subunit binding"/>
    <property type="evidence" value="ECO:0007669"/>
    <property type="project" value="TreeGrafter"/>
</dbReference>
<dbReference type="GO" id="GO:0019843">
    <property type="term" value="F:rRNA binding"/>
    <property type="evidence" value="ECO:0007669"/>
    <property type="project" value="TreeGrafter"/>
</dbReference>
<sequence>MTDGLETEATGLGDLATRGTPIGERVDGLGDAVLAARGRVPDELLDEVAAAADRATGRLKLSARHTVVAIAGATGSGKSSTYNALTGLELSSVGIRRPTTSWATAVVWGSQGAEELLDWIGIPPRHQTMRDSMLDTRREDSSFDGVVLLDLPDHDSTEVSHHLEVDRLIAVADLMVWILDPQKYADAAVHDRYFKPMATHQGVMLVALNHIDTVPPERRQTMVDDVRRLLAEDGLPDVQVLGISAKEGIGMAELRAEIQRRVQDKRSTTARVEADIAAAAGRLEAAAGSAPVRELPAKRFDELEEAVADAAGVSAVVDGIERTLGSRARGAVTWPPLLLLGRGGGDGEGIDADPRIAPLDRASVDTAVRGLADEAGDGVGEGWAPHVRAAATGHLAEVGDRLDRELGKVDLGVRLPFWLNLVRLLHWLLLLAAVGGLGWWGYAAVRGTTDDLQQVAGFPLPAVVGVAGLVLGIVLAIVGRSLVGGLARGRAESADERLRAVVHEVVDADVVQPVNREVAAYASFRRGIAAARP</sequence>
<organism evidence="4 5">
    <name type="scientific">Nocardioides aromaticivorans</name>
    <dbReference type="NCBI Taxonomy" id="200618"/>
    <lineage>
        <taxon>Bacteria</taxon>
        <taxon>Bacillati</taxon>
        <taxon>Actinomycetota</taxon>
        <taxon>Actinomycetes</taxon>
        <taxon>Propionibacteriales</taxon>
        <taxon>Nocardioidaceae</taxon>
        <taxon>Nocardioides</taxon>
    </lineage>
</organism>
<proteinExistence type="predicted"/>
<evidence type="ECO:0000256" key="2">
    <source>
        <dbReference type="SAM" id="Phobius"/>
    </source>
</evidence>
<dbReference type="GO" id="GO:0005525">
    <property type="term" value="F:GTP binding"/>
    <property type="evidence" value="ECO:0007669"/>
    <property type="project" value="InterPro"/>
</dbReference>
<dbReference type="GO" id="GO:0005829">
    <property type="term" value="C:cytosol"/>
    <property type="evidence" value="ECO:0007669"/>
    <property type="project" value="TreeGrafter"/>
</dbReference>
<feature type="transmembrane region" description="Helical" evidence="2">
    <location>
        <begin position="424"/>
        <end position="442"/>
    </location>
</feature>
<keyword evidence="2" id="KW-1133">Transmembrane helix</keyword>
<dbReference type="InterPro" id="IPR005662">
    <property type="entry name" value="GTPase_Era-like"/>
</dbReference>
<feature type="transmembrane region" description="Helical" evidence="2">
    <location>
        <begin position="462"/>
        <end position="483"/>
    </location>
</feature>
<dbReference type="PANTHER" id="PTHR42698:SF1">
    <property type="entry name" value="GTPASE ERA, MITOCHONDRIAL"/>
    <property type="match status" value="1"/>
</dbReference>
<comment type="caution">
    <text evidence="4">The sequence shown here is derived from an EMBL/GenBank/DDBJ whole genome shotgun (WGS) entry which is preliminary data.</text>
</comment>
<evidence type="ECO:0000256" key="1">
    <source>
        <dbReference type="SAM" id="MobiDB-lite"/>
    </source>
</evidence>
<feature type="region of interest" description="Disordered" evidence="1">
    <location>
        <begin position="1"/>
        <end position="20"/>
    </location>
</feature>
<reference evidence="4 5" key="1">
    <citation type="submission" date="2020-07" db="EMBL/GenBank/DDBJ databases">
        <title>Sequencing the genomes of 1000 actinobacteria strains.</title>
        <authorList>
            <person name="Klenk H.-P."/>
        </authorList>
    </citation>
    <scope>NUCLEOTIDE SEQUENCE [LARGE SCALE GENOMIC DNA]</scope>
    <source>
        <strain evidence="4 5">DSM 15131</strain>
    </source>
</reference>
<dbReference type="InterPro" id="IPR027417">
    <property type="entry name" value="P-loop_NTPase"/>
</dbReference>
<dbReference type="RefSeq" id="WP_308645615.1">
    <property type="nucleotide sequence ID" value="NZ_JACBZM010000001.1"/>
</dbReference>
<dbReference type="EMBL" id="JACBZM010000001">
    <property type="protein sequence ID" value="NYI46405.1"/>
    <property type="molecule type" value="Genomic_DNA"/>
</dbReference>
<accession>A0A7Y9ZM20</accession>
<dbReference type="PANTHER" id="PTHR42698">
    <property type="entry name" value="GTPASE ERA"/>
    <property type="match status" value="1"/>
</dbReference>
<dbReference type="AlphaFoldDB" id="A0A7Y9ZM20"/>
<evidence type="ECO:0000259" key="3">
    <source>
        <dbReference type="Pfam" id="PF01926"/>
    </source>
</evidence>
<dbReference type="InterPro" id="IPR006073">
    <property type="entry name" value="GTP-bd"/>
</dbReference>
<protein>
    <submittedName>
        <fullName evidence="4">GTPase Era involved in 16S rRNA processing</fullName>
    </submittedName>
</protein>
<dbReference type="Pfam" id="PF01926">
    <property type="entry name" value="MMR_HSR1"/>
    <property type="match status" value="1"/>
</dbReference>
<keyword evidence="2" id="KW-0812">Transmembrane</keyword>
<dbReference type="Proteomes" id="UP000562045">
    <property type="component" value="Unassembled WGS sequence"/>
</dbReference>
<gene>
    <name evidence="4" type="ORF">BJ993_003485</name>
</gene>
<dbReference type="SUPFAM" id="SSF52540">
    <property type="entry name" value="P-loop containing nucleoside triphosphate hydrolases"/>
    <property type="match status" value="1"/>
</dbReference>
<feature type="domain" description="G" evidence="3">
    <location>
        <begin position="68"/>
        <end position="149"/>
    </location>
</feature>
<name>A0A7Y9ZM20_9ACTN</name>
<evidence type="ECO:0000313" key="4">
    <source>
        <dbReference type="EMBL" id="NYI46405.1"/>
    </source>
</evidence>
<dbReference type="GO" id="GO:0000028">
    <property type="term" value="P:ribosomal small subunit assembly"/>
    <property type="evidence" value="ECO:0007669"/>
    <property type="project" value="TreeGrafter"/>
</dbReference>
<keyword evidence="2" id="KW-0472">Membrane</keyword>
<dbReference type="Gene3D" id="3.40.50.300">
    <property type="entry name" value="P-loop containing nucleotide triphosphate hydrolases"/>
    <property type="match status" value="1"/>
</dbReference>